<dbReference type="EnsemblMetazoa" id="XM_011410124.1">
    <property type="protein sequence ID" value="XP_011408426.1"/>
    <property type="gene ID" value="LOC105315460"/>
</dbReference>
<accession>A0A1X7T1E1</accession>
<dbReference type="KEGG" id="aqu:105315460"/>
<dbReference type="STRING" id="400682.A0A1X7T1E1"/>
<dbReference type="InterPro" id="IPR002223">
    <property type="entry name" value="Kunitz_BPTI"/>
</dbReference>
<protein>
    <recommendedName>
        <fullName evidence="2">BPTI/Kunitz inhibitor domain-containing protein</fullName>
    </recommendedName>
</protein>
<dbReference type="AlphaFoldDB" id="A0A1X7T1E1"/>
<dbReference type="Gene3D" id="4.10.410.10">
    <property type="entry name" value="Pancreatic trypsin inhibitor Kunitz domain"/>
    <property type="match status" value="1"/>
</dbReference>
<dbReference type="PANTHER" id="PTHR10083:SF374">
    <property type="entry name" value="BPTI_KUNITZ INHIBITOR DOMAIN-CONTAINING PROTEIN"/>
    <property type="match status" value="1"/>
</dbReference>
<dbReference type="OrthoDB" id="4473401at2759"/>
<dbReference type="Proteomes" id="UP000007879">
    <property type="component" value="Unassembled WGS sequence"/>
</dbReference>
<dbReference type="Pfam" id="PF00014">
    <property type="entry name" value="Kunitz_BPTI"/>
    <property type="match status" value="1"/>
</dbReference>
<dbReference type="InterPro" id="IPR050098">
    <property type="entry name" value="TFPI/VKTCI-like"/>
</dbReference>
<dbReference type="PROSITE" id="PS00280">
    <property type="entry name" value="BPTI_KUNITZ_1"/>
    <property type="match status" value="1"/>
</dbReference>
<keyword evidence="4" id="KW-1185">Reference proteome</keyword>
<reference evidence="4" key="1">
    <citation type="journal article" date="2010" name="Nature">
        <title>The Amphimedon queenslandica genome and the evolution of animal complexity.</title>
        <authorList>
            <person name="Srivastava M."/>
            <person name="Simakov O."/>
            <person name="Chapman J."/>
            <person name="Fahey B."/>
            <person name="Gauthier M.E."/>
            <person name="Mitros T."/>
            <person name="Richards G.S."/>
            <person name="Conaco C."/>
            <person name="Dacre M."/>
            <person name="Hellsten U."/>
            <person name="Larroux C."/>
            <person name="Putnam N.H."/>
            <person name="Stanke M."/>
            <person name="Adamska M."/>
            <person name="Darling A."/>
            <person name="Degnan S.M."/>
            <person name="Oakley T.H."/>
            <person name="Plachetzki D.C."/>
            <person name="Zhai Y."/>
            <person name="Adamski M."/>
            <person name="Calcino A."/>
            <person name="Cummins S.F."/>
            <person name="Goodstein D.M."/>
            <person name="Harris C."/>
            <person name="Jackson D.J."/>
            <person name="Leys S.P."/>
            <person name="Shu S."/>
            <person name="Woodcroft B.J."/>
            <person name="Vervoort M."/>
            <person name="Kosik K.S."/>
            <person name="Manning G."/>
            <person name="Degnan B.M."/>
            <person name="Rokhsar D.S."/>
        </authorList>
    </citation>
    <scope>NUCLEOTIDE SEQUENCE [LARGE SCALE GENOMIC DNA]</scope>
</reference>
<dbReference type="PANTHER" id="PTHR10083">
    <property type="entry name" value="KUNITZ-TYPE PROTEASE INHIBITOR-RELATED"/>
    <property type="match status" value="1"/>
</dbReference>
<dbReference type="SUPFAM" id="SSF57362">
    <property type="entry name" value="BPTI-like"/>
    <property type="match status" value="1"/>
</dbReference>
<organism evidence="3">
    <name type="scientific">Amphimedon queenslandica</name>
    <name type="common">Sponge</name>
    <dbReference type="NCBI Taxonomy" id="400682"/>
    <lineage>
        <taxon>Eukaryota</taxon>
        <taxon>Metazoa</taxon>
        <taxon>Porifera</taxon>
        <taxon>Demospongiae</taxon>
        <taxon>Heteroscleromorpha</taxon>
        <taxon>Haplosclerida</taxon>
        <taxon>Niphatidae</taxon>
        <taxon>Amphimedon</taxon>
    </lineage>
</organism>
<dbReference type="PROSITE" id="PS50279">
    <property type="entry name" value="BPTI_KUNITZ_2"/>
    <property type="match status" value="1"/>
</dbReference>
<dbReference type="InParanoid" id="A0A1X7T1E1"/>
<reference evidence="3" key="2">
    <citation type="submission" date="2017-05" db="UniProtKB">
        <authorList>
            <consortium name="EnsemblMetazoa"/>
        </authorList>
    </citation>
    <scope>IDENTIFICATION</scope>
</reference>
<evidence type="ECO:0000313" key="4">
    <source>
        <dbReference type="Proteomes" id="UP000007879"/>
    </source>
</evidence>
<dbReference type="InterPro" id="IPR020901">
    <property type="entry name" value="Prtase_inh_Kunz-CS"/>
</dbReference>
<dbReference type="GO" id="GO:0005615">
    <property type="term" value="C:extracellular space"/>
    <property type="evidence" value="ECO:0007669"/>
    <property type="project" value="TreeGrafter"/>
</dbReference>
<dbReference type="EnsemblMetazoa" id="Aqu2.1.08151_001">
    <property type="protein sequence ID" value="Aqu2.1.08151_001"/>
    <property type="gene ID" value="Aqu2.1.08151"/>
</dbReference>
<dbReference type="GO" id="GO:0004867">
    <property type="term" value="F:serine-type endopeptidase inhibitor activity"/>
    <property type="evidence" value="ECO:0007669"/>
    <property type="project" value="InterPro"/>
</dbReference>
<dbReference type="CDD" id="cd00109">
    <property type="entry name" value="Kunitz-type"/>
    <property type="match status" value="1"/>
</dbReference>
<gene>
    <name evidence="3" type="primary">105315460</name>
</gene>
<keyword evidence="1" id="KW-1015">Disulfide bond</keyword>
<dbReference type="InterPro" id="IPR036880">
    <property type="entry name" value="Kunitz_BPTI_sf"/>
</dbReference>
<name>A0A1X7T1E1_AMPQE</name>
<feature type="domain" description="BPTI/Kunitz inhibitor" evidence="2">
    <location>
        <begin position="1"/>
        <end position="51"/>
    </location>
</feature>
<proteinExistence type="predicted"/>
<evidence type="ECO:0000313" key="3">
    <source>
        <dbReference type="EnsemblMetazoa" id="Aqu2.1.08151_001"/>
    </source>
</evidence>
<evidence type="ECO:0000256" key="1">
    <source>
        <dbReference type="ARBA" id="ARBA00023157"/>
    </source>
</evidence>
<dbReference type="SMART" id="SM00131">
    <property type="entry name" value="KU"/>
    <property type="match status" value="1"/>
</dbReference>
<evidence type="ECO:0000259" key="2">
    <source>
        <dbReference type="PROSITE" id="PS50279"/>
    </source>
</evidence>
<sequence length="143" mass="16277">CHLPPYAGPCNGKFQRYFYNKTSKQCEIFTYGGCNQNKNSFHYQYDCENKCGECPPTCTAQFCLLHRFNVCSMSPFPEPNNNCPGGCRLSSCQAYYYSPTIEPHPKGGDSCTKCDGQELDVTCMKNWGTCLRIAYIQSPEYEY</sequence>